<dbReference type="CDD" id="cd07377">
    <property type="entry name" value="WHTH_GntR"/>
    <property type="match status" value="1"/>
</dbReference>
<keyword evidence="2" id="KW-0238">DNA-binding</keyword>
<dbReference type="STRING" id="1385510.GCA_000425205_00858"/>
<dbReference type="GO" id="GO:0003700">
    <property type="term" value="F:DNA-binding transcription factor activity"/>
    <property type="evidence" value="ECO:0007669"/>
    <property type="project" value="InterPro"/>
</dbReference>
<keyword evidence="1" id="KW-0805">Transcription regulation</keyword>
<comment type="caution">
    <text evidence="5">The sequence shown here is derived from an EMBL/GenBank/DDBJ whole genome shotgun (WGS) entry which is preliminary data.</text>
</comment>
<dbReference type="InterPro" id="IPR008920">
    <property type="entry name" value="TF_FadR/GntR_C"/>
</dbReference>
<dbReference type="PANTHER" id="PTHR43537:SF24">
    <property type="entry name" value="GLUCONATE OPERON TRANSCRIPTIONAL REPRESSOR"/>
    <property type="match status" value="1"/>
</dbReference>
<evidence type="ECO:0000313" key="6">
    <source>
        <dbReference type="Proteomes" id="UP000030528"/>
    </source>
</evidence>
<evidence type="ECO:0000256" key="2">
    <source>
        <dbReference type="ARBA" id="ARBA00023125"/>
    </source>
</evidence>
<feature type="domain" description="HTH gntR-type" evidence="4">
    <location>
        <begin position="3"/>
        <end position="70"/>
    </location>
</feature>
<dbReference type="SUPFAM" id="SSF48008">
    <property type="entry name" value="GntR ligand-binding domain-like"/>
    <property type="match status" value="1"/>
</dbReference>
<keyword evidence="6" id="KW-1185">Reference proteome</keyword>
<dbReference type="eggNOG" id="COG1802">
    <property type="taxonomic scope" value="Bacteria"/>
</dbReference>
<name>A0A0A5GMA4_9BACI</name>
<dbReference type="Gene3D" id="1.10.10.10">
    <property type="entry name" value="Winged helix-like DNA-binding domain superfamily/Winged helix DNA-binding domain"/>
    <property type="match status" value="1"/>
</dbReference>
<evidence type="ECO:0000259" key="4">
    <source>
        <dbReference type="PROSITE" id="PS50949"/>
    </source>
</evidence>
<dbReference type="InterPro" id="IPR036390">
    <property type="entry name" value="WH_DNA-bd_sf"/>
</dbReference>
<dbReference type="InterPro" id="IPR036388">
    <property type="entry name" value="WH-like_DNA-bd_sf"/>
</dbReference>
<dbReference type="InterPro" id="IPR011711">
    <property type="entry name" value="GntR_C"/>
</dbReference>
<organism evidence="5 6">
    <name type="scientific">Pontibacillus halophilus JSM 076056 = DSM 19796</name>
    <dbReference type="NCBI Taxonomy" id="1385510"/>
    <lineage>
        <taxon>Bacteria</taxon>
        <taxon>Bacillati</taxon>
        <taxon>Bacillota</taxon>
        <taxon>Bacilli</taxon>
        <taxon>Bacillales</taxon>
        <taxon>Bacillaceae</taxon>
        <taxon>Pontibacillus</taxon>
    </lineage>
</organism>
<dbReference type="Pfam" id="PF07729">
    <property type="entry name" value="FCD"/>
    <property type="match status" value="1"/>
</dbReference>
<dbReference type="PROSITE" id="PS50949">
    <property type="entry name" value="HTH_GNTR"/>
    <property type="match status" value="1"/>
</dbReference>
<dbReference type="GO" id="GO:0003677">
    <property type="term" value="F:DNA binding"/>
    <property type="evidence" value="ECO:0007669"/>
    <property type="project" value="UniProtKB-KW"/>
</dbReference>
<dbReference type="InterPro" id="IPR000524">
    <property type="entry name" value="Tscrpt_reg_HTH_GntR"/>
</dbReference>
<dbReference type="Gene3D" id="1.20.120.530">
    <property type="entry name" value="GntR ligand-binding domain-like"/>
    <property type="match status" value="1"/>
</dbReference>
<dbReference type="Proteomes" id="UP000030528">
    <property type="component" value="Unassembled WGS sequence"/>
</dbReference>
<dbReference type="SUPFAM" id="SSF46785">
    <property type="entry name" value="Winged helix' DNA-binding domain"/>
    <property type="match status" value="1"/>
</dbReference>
<evidence type="ECO:0000256" key="1">
    <source>
        <dbReference type="ARBA" id="ARBA00023015"/>
    </source>
</evidence>
<accession>A0A0A5GMA4</accession>
<keyword evidence="3" id="KW-0804">Transcription</keyword>
<protein>
    <recommendedName>
        <fullName evidence="4">HTH gntR-type domain-containing protein</fullName>
    </recommendedName>
</protein>
<dbReference type="AlphaFoldDB" id="A0A0A5GMA4"/>
<evidence type="ECO:0000313" key="5">
    <source>
        <dbReference type="EMBL" id="KGX92300.1"/>
    </source>
</evidence>
<dbReference type="PANTHER" id="PTHR43537">
    <property type="entry name" value="TRANSCRIPTIONAL REGULATOR, GNTR FAMILY"/>
    <property type="match status" value="1"/>
</dbReference>
<proteinExistence type="predicted"/>
<dbReference type="Pfam" id="PF00392">
    <property type="entry name" value="GntR"/>
    <property type="match status" value="1"/>
</dbReference>
<evidence type="ECO:0000256" key="3">
    <source>
        <dbReference type="ARBA" id="ARBA00023163"/>
    </source>
</evidence>
<gene>
    <name evidence="5" type="ORF">N781_18410</name>
</gene>
<sequence>MVKRNEELAYEKVKRAIMLKRLNPGQRVTEEWISKELNMSRTPIRAAFKRLENEGFLISKPHRGAFVYDPTDKEIEDVFKLRVVIEKYAATEALELVTDEDIQYMEELLQKERTAYEEKNYEDFLEINRQFHTYPAEMTSNVFLLKDVERLHQWSDCYLILKDEFYTTPLEEVKSLPEHREIVDAFIARDSTRLENAIQAHLMSTLHDLANRTSIFN</sequence>
<dbReference type="SMART" id="SM00895">
    <property type="entry name" value="FCD"/>
    <property type="match status" value="1"/>
</dbReference>
<reference evidence="5 6" key="1">
    <citation type="submission" date="2013-08" db="EMBL/GenBank/DDBJ databases">
        <authorList>
            <person name="Huang J."/>
            <person name="Wang G."/>
        </authorList>
    </citation>
    <scope>NUCLEOTIDE SEQUENCE [LARGE SCALE GENOMIC DNA]</scope>
    <source>
        <strain evidence="5 6">JSM 076056</strain>
    </source>
</reference>
<dbReference type="SMART" id="SM00345">
    <property type="entry name" value="HTH_GNTR"/>
    <property type="match status" value="1"/>
</dbReference>
<dbReference type="EMBL" id="AVPE01000007">
    <property type="protein sequence ID" value="KGX92300.1"/>
    <property type="molecule type" value="Genomic_DNA"/>
</dbReference>
<dbReference type="RefSeq" id="WP_026799619.1">
    <property type="nucleotide sequence ID" value="NZ_AULI01000002.1"/>
</dbReference>